<dbReference type="OrthoDB" id="2962993at2759"/>
<gene>
    <name evidence="8" type="ORF">E0L32_007755</name>
</gene>
<dbReference type="PANTHER" id="PTHR43791:SF18">
    <property type="entry name" value="NICOTINIC ACID TRANSPORTER TNA1, PUTATIVE (AFU_ORTHOLOGUE AFUA_3G03820)-RELATED"/>
    <property type="match status" value="1"/>
</dbReference>
<dbReference type="InterPro" id="IPR011701">
    <property type="entry name" value="MFS"/>
</dbReference>
<dbReference type="InterPro" id="IPR036259">
    <property type="entry name" value="MFS_trans_sf"/>
</dbReference>
<dbReference type="Gene3D" id="1.20.1250.20">
    <property type="entry name" value="MFS general substrate transporter like domains"/>
    <property type="match status" value="2"/>
</dbReference>
<evidence type="ECO:0000313" key="9">
    <source>
        <dbReference type="Proteomes" id="UP000319257"/>
    </source>
</evidence>
<organism evidence="8 9">
    <name type="scientific">Thyridium curvatum</name>
    <dbReference type="NCBI Taxonomy" id="1093900"/>
    <lineage>
        <taxon>Eukaryota</taxon>
        <taxon>Fungi</taxon>
        <taxon>Dikarya</taxon>
        <taxon>Ascomycota</taxon>
        <taxon>Pezizomycotina</taxon>
        <taxon>Sordariomycetes</taxon>
        <taxon>Sordariomycetidae</taxon>
        <taxon>Thyridiales</taxon>
        <taxon>Thyridiaceae</taxon>
        <taxon>Thyridium</taxon>
    </lineage>
</organism>
<feature type="transmembrane region" description="Helical" evidence="6">
    <location>
        <begin position="243"/>
        <end position="268"/>
    </location>
</feature>
<comment type="subcellular location">
    <subcellularLocation>
        <location evidence="1">Membrane</location>
        <topology evidence="1">Multi-pass membrane protein</topology>
    </subcellularLocation>
</comment>
<dbReference type="InterPro" id="IPR020846">
    <property type="entry name" value="MFS_dom"/>
</dbReference>
<feature type="transmembrane region" description="Helical" evidence="6">
    <location>
        <begin position="399"/>
        <end position="419"/>
    </location>
</feature>
<dbReference type="Proteomes" id="UP000319257">
    <property type="component" value="Unassembled WGS sequence"/>
</dbReference>
<evidence type="ECO:0000256" key="6">
    <source>
        <dbReference type="SAM" id="Phobius"/>
    </source>
</evidence>
<feature type="domain" description="Major facilitator superfamily (MFS) profile" evidence="7">
    <location>
        <begin position="153"/>
        <end position="578"/>
    </location>
</feature>
<evidence type="ECO:0000259" key="7">
    <source>
        <dbReference type="PROSITE" id="PS50850"/>
    </source>
</evidence>
<accession>A0A507AYL0</accession>
<feature type="transmembrane region" description="Helical" evidence="6">
    <location>
        <begin position="550"/>
        <end position="573"/>
    </location>
</feature>
<feature type="transmembrane region" description="Helical" evidence="6">
    <location>
        <begin position="220"/>
        <end position="237"/>
    </location>
</feature>
<evidence type="ECO:0000256" key="2">
    <source>
        <dbReference type="ARBA" id="ARBA00022448"/>
    </source>
</evidence>
<dbReference type="EMBL" id="SKBQ01000048">
    <property type="protein sequence ID" value="TPX11544.1"/>
    <property type="molecule type" value="Genomic_DNA"/>
</dbReference>
<feature type="transmembrane region" description="Helical" evidence="6">
    <location>
        <begin position="460"/>
        <end position="479"/>
    </location>
</feature>
<comment type="caution">
    <text evidence="8">The sequence shown here is derived from an EMBL/GenBank/DDBJ whole genome shotgun (WGS) entry which is preliminary data.</text>
</comment>
<evidence type="ECO:0000313" key="8">
    <source>
        <dbReference type="EMBL" id="TPX11544.1"/>
    </source>
</evidence>
<dbReference type="Pfam" id="PF07690">
    <property type="entry name" value="MFS_1"/>
    <property type="match status" value="1"/>
</dbReference>
<evidence type="ECO:0000256" key="5">
    <source>
        <dbReference type="ARBA" id="ARBA00023136"/>
    </source>
</evidence>
<keyword evidence="9" id="KW-1185">Reference proteome</keyword>
<dbReference type="FunFam" id="1.20.1250.20:FF:000034">
    <property type="entry name" value="MFS general substrate transporter"/>
    <property type="match status" value="1"/>
</dbReference>
<dbReference type="AlphaFoldDB" id="A0A507AYL0"/>
<feature type="transmembrane region" description="Helical" evidence="6">
    <location>
        <begin position="280"/>
        <end position="300"/>
    </location>
</feature>
<keyword evidence="3 6" id="KW-0812">Transmembrane</keyword>
<name>A0A507AYL0_9PEZI</name>
<dbReference type="FunFam" id="1.20.1250.20:FF:000068">
    <property type="entry name" value="MFS general substrate transporter"/>
    <property type="match status" value="1"/>
</dbReference>
<feature type="transmembrane region" description="Helical" evidence="6">
    <location>
        <begin position="312"/>
        <end position="335"/>
    </location>
</feature>
<dbReference type="GeneID" id="41975202"/>
<reference evidence="8 9" key="1">
    <citation type="submission" date="2019-06" db="EMBL/GenBank/DDBJ databases">
        <title>Draft genome sequence of the filamentous fungus Phialemoniopsis curvata isolated from diesel fuel.</title>
        <authorList>
            <person name="Varaljay V.A."/>
            <person name="Lyon W.J."/>
            <person name="Crouch A.L."/>
            <person name="Drake C.E."/>
            <person name="Hollomon J.M."/>
            <person name="Nadeau L.J."/>
            <person name="Nunn H.S."/>
            <person name="Stevenson B.S."/>
            <person name="Bojanowski C.L."/>
            <person name="Crookes-Goodson W.J."/>
        </authorList>
    </citation>
    <scope>NUCLEOTIDE SEQUENCE [LARGE SCALE GENOMIC DNA]</scope>
    <source>
        <strain evidence="8 9">D216</strain>
    </source>
</reference>
<protein>
    <recommendedName>
        <fullName evidence="7">Major facilitator superfamily (MFS) profile domain-containing protein</fullName>
    </recommendedName>
</protein>
<dbReference type="PANTHER" id="PTHR43791">
    <property type="entry name" value="PERMEASE-RELATED"/>
    <property type="match status" value="1"/>
</dbReference>
<dbReference type="SUPFAM" id="SSF103473">
    <property type="entry name" value="MFS general substrate transporter"/>
    <property type="match status" value="1"/>
</dbReference>
<dbReference type="GO" id="GO:0016020">
    <property type="term" value="C:membrane"/>
    <property type="evidence" value="ECO:0007669"/>
    <property type="project" value="UniProtKB-SubCell"/>
</dbReference>
<dbReference type="PROSITE" id="PS50850">
    <property type="entry name" value="MFS"/>
    <property type="match status" value="1"/>
</dbReference>
<dbReference type="GO" id="GO:0022857">
    <property type="term" value="F:transmembrane transporter activity"/>
    <property type="evidence" value="ECO:0007669"/>
    <property type="project" value="InterPro"/>
</dbReference>
<evidence type="ECO:0000256" key="4">
    <source>
        <dbReference type="ARBA" id="ARBA00022989"/>
    </source>
</evidence>
<feature type="transmembrane region" description="Helical" evidence="6">
    <location>
        <begin position="485"/>
        <end position="506"/>
    </location>
</feature>
<dbReference type="RefSeq" id="XP_030993255.1">
    <property type="nucleotide sequence ID" value="XM_031142534.1"/>
</dbReference>
<keyword evidence="2" id="KW-0813">Transport</keyword>
<keyword evidence="5 6" id="KW-0472">Membrane</keyword>
<evidence type="ECO:0000256" key="3">
    <source>
        <dbReference type="ARBA" id="ARBA00022692"/>
    </source>
</evidence>
<proteinExistence type="predicted"/>
<feature type="transmembrane region" description="Helical" evidence="6">
    <location>
        <begin position="431"/>
        <end position="448"/>
    </location>
</feature>
<keyword evidence="4 6" id="KW-1133">Transmembrane helix</keyword>
<sequence>MYTKDNLTSFPAFEFLCGPRAAKRRHPAKVACLYCQPWSIGLATHTSRFTHSSGQNTRIAIRLAFLSTQLSPDFLHRTRPQSRKPSSCIQPQLSDMSLEQKTATTVQDADKAEAKEYESTMIPDVATTNAPISVEEFAHLDEKKILRKMDLRLIPMLTLLYLLSYLDRGNIGNAKVEGLVDDLHMSGDQYNWCLTVFFFTYAAFEVPSNLVLKKLRPSRWLPTIMIAWGVVMTLMGLVKNYHGLLICRIFLGVTEAGLYPGVTYYLTMWYCRHEMQIRQALFFSAASIAGAFSGLLAFGIAKLDGTAGLEGWRWIFILEGIATVAVAISAFFALYDFPETAGFLNGEEKNFVLFRLQHQGGMRDADGENVGATVQEAGEFKWAYVRQAFTDWQVWTSIIVYWGFVCPIFGISLSLPSIIADMGYGRSTAQLMTIPIYVAASIIALIVAYSSDRAGLRSPFFLGCMMLVVVGLAMCLISKDSKVVYAGLIVAACGMYPASPSAVTWLSNNLSGTYKRSTGMALQMSIGNLGGAMASNFYRARDAPRYIMGHGLSMGFAVAGILAAGVLVMGYTLRNRKRQQAVRNGERASFTEDELAFKGDKAITWRYML</sequence>
<evidence type="ECO:0000256" key="1">
    <source>
        <dbReference type="ARBA" id="ARBA00004141"/>
    </source>
</evidence>
<dbReference type="InParanoid" id="A0A507AYL0"/>